<dbReference type="Pfam" id="PF03695">
    <property type="entry name" value="UPF0149"/>
    <property type="match status" value="1"/>
</dbReference>
<gene>
    <name evidence="1" type="ORF">ENH89_03530</name>
</gene>
<dbReference type="Gene3D" id="3.10.450.50">
    <property type="match status" value="1"/>
</dbReference>
<dbReference type="SUPFAM" id="SSF103642">
    <property type="entry name" value="Sec-C motif"/>
    <property type="match status" value="1"/>
</dbReference>
<dbReference type="AlphaFoldDB" id="A0A9C9NE06"/>
<dbReference type="PANTHER" id="PTHR33747">
    <property type="entry name" value="UPF0225 PROTEIN SCO1677"/>
    <property type="match status" value="1"/>
</dbReference>
<dbReference type="Pfam" id="PF02810">
    <property type="entry name" value="SEC-C"/>
    <property type="match status" value="1"/>
</dbReference>
<dbReference type="PANTHER" id="PTHR33747:SF1">
    <property type="entry name" value="ADENYLATE CYCLASE-ASSOCIATED CAP C-TERMINAL DOMAIN-CONTAINING PROTEIN"/>
    <property type="match status" value="1"/>
</dbReference>
<protein>
    <submittedName>
        <fullName evidence="1">YecA family protein</fullName>
    </submittedName>
</protein>
<dbReference type="NCBIfam" id="TIGR02292">
    <property type="entry name" value="ygfB_yecA"/>
    <property type="match status" value="1"/>
</dbReference>
<dbReference type="InterPro" id="IPR011978">
    <property type="entry name" value="YgfB-like"/>
</dbReference>
<organism evidence="1 2">
    <name type="scientific">Aurantimonas coralicida</name>
    <dbReference type="NCBI Taxonomy" id="182270"/>
    <lineage>
        <taxon>Bacteria</taxon>
        <taxon>Pseudomonadati</taxon>
        <taxon>Pseudomonadota</taxon>
        <taxon>Alphaproteobacteria</taxon>
        <taxon>Hyphomicrobiales</taxon>
        <taxon>Aurantimonadaceae</taxon>
        <taxon>Aurantimonas</taxon>
    </lineage>
</organism>
<name>A0A9C9NE06_9HYPH</name>
<accession>A0A9C9NE06</accession>
<dbReference type="Gene3D" id="1.20.120.740">
    <property type="entry name" value="YgfB uncharacterised protein family UPF0149, PF03695"/>
    <property type="match status" value="1"/>
</dbReference>
<comment type="caution">
    <text evidence="1">The sequence shown here is derived from an EMBL/GenBank/DDBJ whole genome shotgun (WGS) entry which is preliminary data.</text>
</comment>
<dbReference type="SUPFAM" id="SSF101327">
    <property type="entry name" value="YgfB-like"/>
    <property type="match status" value="1"/>
</dbReference>
<dbReference type="InterPro" id="IPR036255">
    <property type="entry name" value="YgfB-like_sf"/>
</dbReference>
<dbReference type="InterPro" id="IPR004027">
    <property type="entry name" value="SEC_C_motif"/>
</dbReference>
<reference evidence="1" key="1">
    <citation type="journal article" date="2020" name="mSystems">
        <title>Genome- and Community-Level Interaction Insights into Carbon Utilization and Element Cycling Functions of Hydrothermarchaeota in Hydrothermal Sediment.</title>
        <authorList>
            <person name="Zhou Z."/>
            <person name="Liu Y."/>
            <person name="Xu W."/>
            <person name="Pan J."/>
            <person name="Luo Z.H."/>
            <person name="Li M."/>
        </authorList>
    </citation>
    <scope>NUCLEOTIDE SEQUENCE</scope>
    <source>
        <strain evidence="1">HyVt-347</strain>
    </source>
</reference>
<dbReference type="Proteomes" id="UP000885680">
    <property type="component" value="Unassembled WGS sequence"/>
</dbReference>
<evidence type="ECO:0000313" key="1">
    <source>
        <dbReference type="EMBL" id="HET99442.1"/>
    </source>
</evidence>
<evidence type="ECO:0000313" key="2">
    <source>
        <dbReference type="Proteomes" id="UP000885680"/>
    </source>
</evidence>
<dbReference type="EMBL" id="DRGN01000050">
    <property type="protein sequence ID" value="HET99442.1"/>
    <property type="molecule type" value="Genomic_DNA"/>
</dbReference>
<proteinExistence type="predicted"/>
<sequence>MSRLPPRLRTLDRLLLDLPDDGGPMLLSELDGYLAGLLVCPDLLMPGEWLPKVWSRYDDEESQPVFEDMNHVQVTIGAVMEHYNALAKAFAGQRPRYVPVLDDDPVSNEILWEMWADGFGRAVDLRPQCWKAIAKSGDEDAKVALAGLLHLVTIARDEGAMSKDDIKAFDETAPVLIPRWVLALNAWRLANATGAPAPSPTFGKVGRNDPCPCGSGKKYKKCCGLN</sequence>